<dbReference type="RefSeq" id="WP_074791680.1">
    <property type="nucleotide sequence ID" value="NZ_FNZX01000014.1"/>
</dbReference>
<evidence type="ECO:0000256" key="1">
    <source>
        <dbReference type="ARBA" id="ARBA00010401"/>
    </source>
</evidence>
<dbReference type="AlphaFoldDB" id="A0A1H7KWP2"/>
<evidence type="ECO:0000256" key="3">
    <source>
        <dbReference type="ARBA" id="ARBA00022695"/>
    </source>
</evidence>
<name>A0A1H7KWP2_9FIRM</name>
<keyword evidence="2" id="KW-0808">Transferase</keyword>
<gene>
    <name evidence="4" type="ORF">SAMN02910377_02146</name>
</gene>
<dbReference type="SUPFAM" id="SSF53448">
    <property type="entry name" value="Nucleotide-diphospho-sugar transferases"/>
    <property type="match status" value="1"/>
</dbReference>
<keyword evidence="5" id="KW-1185">Reference proteome</keyword>
<dbReference type="InterPro" id="IPR029044">
    <property type="entry name" value="Nucleotide-diphossugar_trans"/>
</dbReference>
<comment type="similarity">
    <text evidence="1">Belongs to the UDPGP type 1 family.</text>
</comment>
<organism evidence="4 5">
    <name type="scientific">Pseudobutyrivibrio ruminis</name>
    <dbReference type="NCBI Taxonomy" id="46206"/>
    <lineage>
        <taxon>Bacteria</taxon>
        <taxon>Bacillati</taxon>
        <taxon>Bacillota</taxon>
        <taxon>Clostridia</taxon>
        <taxon>Lachnospirales</taxon>
        <taxon>Lachnospiraceae</taxon>
        <taxon>Pseudobutyrivibrio</taxon>
    </lineage>
</organism>
<dbReference type="CDD" id="cd04193">
    <property type="entry name" value="UDPGlcNAc_PPase"/>
    <property type="match status" value="1"/>
</dbReference>
<dbReference type="InterPro" id="IPR002618">
    <property type="entry name" value="UDPGP_fam"/>
</dbReference>
<dbReference type="Gene3D" id="3.90.550.10">
    <property type="entry name" value="Spore Coat Polysaccharide Biosynthesis Protein SpsA, Chain A"/>
    <property type="match status" value="1"/>
</dbReference>
<dbReference type="EMBL" id="FNZX01000014">
    <property type="protein sequence ID" value="SEK90940.1"/>
    <property type="molecule type" value="Genomic_DNA"/>
</dbReference>
<evidence type="ECO:0000256" key="2">
    <source>
        <dbReference type="ARBA" id="ARBA00022679"/>
    </source>
</evidence>
<evidence type="ECO:0000313" key="4">
    <source>
        <dbReference type="EMBL" id="SEK90940.1"/>
    </source>
</evidence>
<evidence type="ECO:0000313" key="5">
    <source>
        <dbReference type="Proteomes" id="UP000182321"/>
    </source>
</evidence>
<proteinExistence type="inferred from homology"/>
<dbReference type="Proteomes" id="UP000182321">
    <property type="component" value="Unassembled WGS sequence"/>
</dbReference>
<dbReference type="InterPro" id="IPR039741">
    <property type="entry name" value="UDP-sugar_pyrophosphorylase"/>
</dbReference>
<dbReference type="PANTHER" id="PTHR11952:SF2">
    <property type="entry name" value="LD24639P"/>
    <property type="match status" value="1"/>
</dbReference>
<sequence length="408" mass="45661">MLTKEKALEILRENNQEHVMNFFDQLPEENKTEFLNQIENINWPDFKLIGSNEAAARGEFSVPPAVSISEIAKKHDEFEAIGLEAIKKGEVAAVLLAGGMGTRLGFDLPKGCFNVGETKELYIFQCLINNLMDVVNQAGCFVPLYIMTSEKNDQATRDFFAEHDYFGYNPEYVKYFIQDMACAVDYNGKLLLEEKGRLATSPNGNGGWYASMVKAGLDKEMKAKGVKWINIFAVDNVCQRIADPVFVGATIAGGYEAGSKVVRKVDPQEKMGLLCLEDGKPSIVEYYEMSDEMAEARAEDGSLLYKYGVILNYLFSLEKLDEIVNNNMLVHVVEKKIPHIDADGNHVSPEEPNGYKFELLVLDMVHMMDSNLAFEVDRVHEFAPIKNLHGVDSVDSAKELLKKNGVIL</sequence>
<protein>
    <submittedName>
        <fullName evidence="4">UDP-N-acetylglucosamine/UDP-N-acetylgalactosamine diphosphorylase</fullName>
    </submittedName>
</protein>
<accession>A0A1H7KWP2</accession>
<dbReference type="PANTHER" id="PTHR11952">
    <property type="entry name" value="UDP- GLUCOSE PYROPHOSPHORYLASE"/>
    <property type="match status" value="1"/>
</dbReference>
<dbReference type="Pfam" id="PF01704">
    <property type="entry name" value="UDPGP"/>
    <property type="match status" value="1"/>
</dbReference>
<keyword evidence="3" id="KW-0548">Nucleotidyltransferase</keyword>
<reference evidence="5" key="1">
    <citation type="submission" date="2016-10" db="EMBL/GenBank/DDBJ databases">
        <authorList>
            <person name="Varghese N."/>
        </authorList>
    </citation>
    <scope>NUCLEOTIDE SEQUENCE [LARGE SCALE GENOMIC DNA]</scope>
    <source>
        <strain evidence="5">ACV-9</strain>
    </source>
</reference>
<dbReference type="GO" id="GO:0070569">
    <property type="term" value="F:uridylyltransferase activity"/>
    <property type="evidence" value="ECO:0007669"/>
    <property type="project" value="InterPro"/>
</dbReference>